<evidence type="ECO:0000259" key="4">
    <source>
        <dbReference type="PROSITE" id="PS01124"/>
    </source>
</evidence>
<evidence type="ECO:0000256" key="1">
    <source>
        <dbReference type="ARBA" id="ARBA00023015"/>
    </source>
</evidence>
<keyword evidence="1" id="KW-0805">Transcription regulation</keyword>
<proteinExistence type="predicted"/>
<dbReference type="AlphaFoldDB" id="A0A5C6BYI8"/>
<organism evidence="5 6">
    <name type="scientific">Allorhodopirellula heiligendammensis</name>
    <dbReference type="NCBI Taxonomy" id="2714739"/>
    <lineage>
        <taxon>Bacteria</taxon>
        <taxon>Pseudomonadati</taxon>
        <taxon>Planctomycetota</taxon>
        <taxon>Planctomycetia</taxon>
        <taxon>Pirellulales</taxon>
        <taxon>Pirellulaceae</taxon>
        <taxon>Allorhodopirellula</taxon>
    </lineage>
</organism>
<dbReference type="GO" id="GO:0000976">
    <property type="term" value="F:transcription cis-regulatory region binding"/>
    <property type="evidence" value="ECO:0007669"/>
    <property type="project" value="TreeGrafter"/>
</dbReference>
<dbReference type="Pfam" id="PF12833">
    <property type="entry name" value="HTH_18"/>
    <property type="match status" value="1"/>
</dbReference>
<dbReference type="Proteomes" id="UP000319908">
    <property type="component" value="Unassembled WGS sequence"/>
</dbReference>
<dbReference type="InterPro" id="IPR018060">
    <property type="entry name" value="HTH_AraC"/>
</dbReference>
<evidence type="ECO:0000313" key="6">
    <source>
        <dbReference type="Proteomes" id="UP000319908"/>
    </source>
</evidence>
<dbReference type="Gene3D" id="1.10.10.60">
    <property type="entry name" value="Homeodomain-like"/>
    <property type="match status" value="1"/>
</dbReference>
<dbReference type="SUPFAM" id="SSF46689">
    <property type="entry name" value="Homeodomain-like"/>
    <property type="match status" value="1"/>
</dbReference>
<dbReference type="GO" id="GO:0003700">
    <property type="term" value="F:DNA-binding transcription factor activity"/>
    <property type="evidence" value="ECO:0007669"/>
    <property type="project" value="InterPro"/>
</dbReference>
<dbReference type="RefSeq" id="WP_146407495.1">
    <property type="nucleotide sequence ID" value="NZ_SJPU01000002.1"/>
</dbReference>
<dbReference type="GO" id="GO:0005829">
    <property type="term" value="C:cytosol"/>
    <property type="evidence" value="ECO:0007669"/>
    <property type="project" value="TreeGrafter"/>
</dbReference>
<keyword evidence="2 5" id="KW-0238">DNA-binding</keyword>
<accession>A0A5C6BYI8</accession>
<evidence type="ECO:0000256" key="3">
    <source>
        <dbReference type="ARBA" id="ARBA00023163"/>
    </source>
</evidence>
<reference evidence="5 6" key="1">
    <citation type="journal article" date="2020" name="Antonie Van Leeuwenhoek">
        <title>Rhodopirellula heiligendammensis sp. nov., Rhodopirellula pilleata sp. nov., and Rhodopirellula solitaria sp. nov. isolated from natural or artificial marine surfaces in Northern Germany and California, USA, and emended description of the genus Rhodopirellula.</title>
        <authorList>
            <person name="Kallscheuer N."/>
            <person name="Wiegand S."/>
            <person name="Jogler M."/>
            <person name="Boedeker C."/>
            <person name="Peeters S.H."/>
            <person name="Rast P."/>
            <person name="Heuer A."/>
            <person name="Jetten M.S.M."/>
            <person name="Rohde M."/>
            <person name="Jogler C."/>
        </authorList>
    </citation>
    <scope>NUCLEOTIDE SEQUENCE [LARGE SCALE GENOMIC DNA]</scope>
    <source>
        <strain evidence="5 6">Poly21</strain>
    </source>
</reference>
<dbReference type="EMBL" id="SJPU01000002">
    <property type="protein sequence ID" value="TWU15679.1"/>
    <property type="molecule type" value="Genomic_DNA"/>
</dbReference>
<protein>
    <submittedName>
        <fullName evidence="5">DNA-binding transcriptional regulator AraC</fullName>
    </submittedName>
</protein>
<dbReference type="InterPro" id="IPR020449">
    <property type="entry name" value="Tscrpt_reg_AraC-type_HTH"/>
</dbReference>
<dbReference type="PROSITE" id="PS01124">
    <property type="entry name" value="HTH_ARAC_FAMILY_2"/>
    <property type="match status" value="1"/>
</dbReference>
<name>A0A5C6BYI8_9BACT</name>
<dbReference type="PANTHER" id="PTHR47894:SF1">
    <property type="entry name" value="HTH-TYPE TRANSCRIPTIONAL REGULATOR VQSM"/>
    <property type="match status" value="1"/>
</dbReference>
<keyword evidence="6" id="KW-1185">Reference proteome</keyword>
<evidence type="ECO:0000256" key="2">
    <source>
        <dbReference type="ARBA" id="ARBA00023125"/>
    </source>
</evidence>
<dbReference type="PRINTS" id="PR00032">
    <property type="entry name" value="HTHARAC"/>
</dbReference>
<dbReference type="InterPro" id="IPR009057">
    <property type="entry name" value="Homeodomain-like_sf"/>
</dbReference>
<dbReference type="OrthoDB" id="368621at2"/>
<gene>
    <name evidence="5" type="ORF">Poly21_28760</name>
</gene>
<dbReference type="PANTHER" id="PTHR47894">
    <property type="entry name" value="HTH-TYPE TRANSCRIPTIONAL REGULATOR GADX"/>
    <property type="match status" value="1"/>
</dbReference>
<keyword evidence="3" id="KW-0804">Transcription</keyword>
<evidence type="ECO:0000313" key="5">
    <source>
        <dbReference type="EMBL" id="TWU15679.1"/>
    </source>
</evidence>
<feature type="domain" description="HTH araC/xylS-type" evidence="4">
    <location>
        <begin position="31"/>
        <end position="79"/>
    </location>
</feature>
<sequence>MHIELFNARVLAPLVRFLESSGADSESILDRARIPGELLAETPLAISEIAQQLGYSGTNNFVRGFRRLSGVTPGAYRRQEQSPAA</sequence>
<comment type="caution">
    <text evidence="5">The sequence shown here is derived from an EMBL/GenBank/DDBJ whole genome shotgun (WGS) entry which is preliminary data.</text>
</comment>